<protein>
    <submittedName>
        <fullName evidence="1">Uncharacterized protein</fullName>
    </submittedName>
</protein>
<reference evidence="1 2" key="1">
    <citation type="submission" date="2019-03" db="EMBL/GenBank/DDBJ databases">
        <title>Single cell metagenomics reveals metabolic interactions within the superorganism composed of flagellate Streblomastix strix and complex community of Bacteroidetes bacteria on its surface.</title>
        <authorList>
            <person name="Treitli S.C."/>
            <person name="Kolisko M."/>
            <person name="Husnik F."/>
            <person name="Keeling P."/>
            <person name="Hampl V."/>
        </authorList>
    </citation>
    <scope>NUCLEOTIDE SEQUENCE [LARGE SCALE GENOMIC DNA]</scope>
    <source>
        <strain evidence="1">ST1C</strain>
    </source>
</reference>
<evidence type="ECO:0000313" key="2">
    <source>
        <dbReference type="Proteomes" id="UP000324800"/>
    </source>
</evidence>
<dbReference type="EMBL" id="SNRW01027391">
    <property type="protein sequence ID" value="KAA6360125.1"/>
    <property type="molecule type" value="Genomic_DNA"/>
</dbReference>
<organism evidence="1 2">
    <name type="scientific">Streblomastix strix</name>
    <dbReference type="NCBI Taxonomy" id="222440"/>
    <lineage>
        <taxon>Eukaryota</taxon>
        <taxon>Metamonada</taxon>
        <taxon>Preaxostyla</taxon>
        <taxon>Oxymonadida</taxon>
        <taxon>Streblomastigidae</taxon>
        <taxon>Streblomastix</taxon>
    </lineage>
</organism>
<sequence length="177" mass="20600">MQQNEGQLLLANLWTWAQKGNQQSQIEERKLHMLILLKWLKTNRSFYQTGSNLDTNARKEAPNDDNIYLVTSYNIDATQYRVLGRLANSFISLNLTSESIRETNCQSQGAQIRLTAVEQENRDQNQEENPISHQNQLKKIRGNRQKLSDQYWKARNSDQQALDETIQLTKRISDYAA</sequence>
<proteinExistence type="predicted"/>
<dbReference type="Proteomes" id="UP000324800">
    <property type="component" value="Unassembled WGS sequence"/>
</dbReference>
<evidence type="ECO:0000313" key="1">
    <source>
        <dbReference type="EMBL" id="KAA6360125.1"/>
    </source>
</evidence>
<gene>
    <name evidence="1" type="ORF">EZS28_044349</name>
</gene>
<name>A0A5J4TRY8_9EUKA</name>
<dbReference type="AlphaFoldDB" id="A0A5J4TRY8"/>
<comment type="caution">
    <text evidence="1">The sequence shown here is derived from an EMBL/GenBank/DDBJ whole genome shotgun (WGS) entry which is preliminary data.</text>
</comment>
<accession>A0A5J4TRY8</accession>